<dbReference type="InterPro" id="IPR016181">
    <property type="entry name" value="Acyl_CoA_acyltransferase"/>
</dbReference>
<gene>
    <name evidence="2" type="ORF">AVDCRST_MAG43-955</name>
</gene>
<name>A0A6J4UG83_9BACT</name>
<evidence type="ECO:0000256" key="1">
    <source>
        <dbReference type="SAM" id="MobiDB-lite"/>
    </source>
</evidence>
<protein>
    <recommendedName>
        <fullName evidence="3">N-acetyltransferase domain-containing protein</fullName>
    </recommendedName>
</protein>
<dbReference type="Gene3D" id="3.40.630.30">
    <property type="match status" value="1"/>
</dbReference>
<feature type="compositionally biased region" description="Low complexity" evidence="1">
    <location>
        <begin position="1"/>
        <end position="13"/>
    </location>
</feature>
<proteinExistence type="predicted"/>
<feature type="region of interest" description="Disordered" evidence="1">
    <location>
        <begin position="352"/>
        <end position="371"/>
    </location>
</feature>
<evidence type="ECO:0008006" key="3">
    <source>
        <dbReference type="Google" id="ProtNLM"/>
    </source>
</evidence>
<dbReference type="AlphaFoldDB" id="A0A6J4UG83"/>
<dbReference type="SUPFAM" id="SSF55729">
    <property type="entry name" value="Acyl-CoA N-acyltransferases (Nat)"/>
    <property type="match status" value="2"/>
</dbReference>
<sequence>MRTGSSRQTSQTSVPLRTSLYKGASPDETNQPLIDLHVRKVRWTDAFAISSIRQRYLLNQPNTHWRGSAPTQLSLRRLLPFPASSARCFVACADRRLVGYAIFDVIGADQRWVMEGIGANLGIYAAEPVLDELLRAAVISAGLEGTKRLYSRVPNGSEILPAVRRSGFSPYASESVLASSLVPLTRVQPGVRRQMASDVWAIHQLYMATVPRQVQYAEALTSHHWDLRARTSGRERCSGWLVEDGYQTVAYLRAETSADGHVLECLVHPEHRDVFADLIATACADLGTMAPRRVSIVVRGYQRELLPDLSGLGFTLQLEQDVHVKYTTAPARSPVSGALSLGLEVKEPVGKRVPTFLHGQPSDPSSEGAGS</sequence>
<evidence type="ECO:0000313" key="2">
    <source>
        <dbReference type="EMBL" id="CAA9549774.1"/>
    </source>
</evidence>
<reference evidence="2" key="1">
    <citation type="submission" date="2020-02" db="EMBL/GenBank/DDBJ databases">
        <authorList>
            <person name="Meier V. D."/>
        </authorList>
    </citation>
    <scope>NUCLEOTIDE SEQUENCE</scope>
    <source>
        <strain evidence="2">AVDCRST_MAG43</strain>
    </source>
</reference>
<dbReference type="EMBL" id="CADCWI010000048">
    <property type="protein sequence ID" value="CAA9549774.1"/>
    <property type="molecule type" value="Genomic_DNA"/>
</dbReference>
<organism evidence="2">
    <name type="scientific">uncultured Thermomicrobiales bacterium</name>
    <dbReference type="NCBI Taxonomy" id="1645740"/>
    <lineage>
        <taxon>Bacteria</taxon>
        <taxon>Pseudomonadati</taxon>
        <taxon>Thermomicrobiota</taxon>
        <taxon>Thermomicrobia</taxon>
        <taxon>Thermomicrobiales</taxon>
        <taxon>environmental samples</taxon>
    </lineage>
</organism>
<accession>A0A6J4UG83</accession>
<feature type="region of interest" description="Disordered" evidence="1">
    <location>
        <begin position="1"/>
        <end position="25"/>
    </location>
</feature>